<evidence type="ECO:0008006" key="4">
    <source>
        <dbReference type="Google" id="ProtNLM"/>
    </source>
</evidence>
<reference evidence="2 3" key="1">
    <citation type="submission" date="2018-06" db="EMBL/GenBank/DDBJ databases">
        <title>Genomic Encyclopedia of Type Strains, Phase IV (KMG-IV): sequencing the most valuable type-strain genomes for metagenomic binning, comparative biology and taxonomic classification.</title>
        <authorList>
            <person name="Goeker M."/>
        </authorList>
    </citation>
    <scope>NUCLEOTIDE SEQUENCE [LARGE SCALE GENOMIC DNA]</scope>
    <source>
        <strain evidence="2 3">DSM 45479</strain>
    </source>
</reference>
<keyword evidence="3" id="KW-1185">Reference proteome</keyword>
<accession>A0ABX9DYD6</accession>
<dbReference type="EMBL" id="QLTT01000011">
    <property type="protein sequence ID" value="RAS60708.1"/>
    <property type="molecule type" value="Genomic_DNA"/>
</dbReference>
<protein>
    <recommendedName>
        <fullName evidence="4">Excreted virulence factor EspC, type VII ESX diderm</fullName>
    </recommendedName>
</protein>
<proteinExistence type="predicted"/>
<feature type="compositionally biased region" description="Basic and acidic residues" evidence="1">
    <location>
        <begin position="132"/>
        <end position="144"/>
    </location>
</feature>
<evidence type="ECO:0000256" key="1">
    <source>
        <dbReference type="SAM" id="MobiDB-lite"/>
    </source>
</evidence>
<organism evidence="2 3">
    <name type="scientific">Lentzea atacamensis</name>
    <dbReference type="NCBI Taxonomy" id="531938"/>
    <lineage>
        <taxon>Bacteria</taxon>
        <taxon>Bacillati</taxon>
        <taxon>Actinomycetota</taxon>
        <taxon>Actinomycetes</taxon>
        <taxon>Pseudonocardiales</taxon>
        <taxon>Pseudonocardiaceae</taxon>
        <taxon>Lentzea</taxon>
    </lineage>
</organism>
<evidence type="ECO:0000313" key="3">
    <source>
        <dbReference type="Proteomes" id="UP000248714"/>
    </source>
</evidence>
<feature type="region of interest" description="Disordered" evidence="1">
    <location>
        <begin position="123"/>
        <end position="144"/>
    </location>
</feature>
<name>A0ABX9DYD6_9PSEU</name>
<gene>
    <name evidence="2" type="ORF">C8D87_111127</name>
</gene>
<evidence type="ECO:0000313" key="2">
    <source>
        <dbReference type="EMBL" id="RAS60708.1"/>
    </source>
</evidence>
<sequence length="144" mass="14929">MTSGAVGSFADKAAGGTWDGLFSGGFAAIAAASKAVATAVETQALSVDPHLVDTMIKKLTSMQDELDKVGRKSSDLSAQTKLGGGYAESISQNNRTFGSAAQKTITDLVKAINDLKTQIEKSRTSYTAVDQGHADSIKKLDGKS</sequence>
<comment type="caution">
    <text evidence="2">The sequence shown here is derived from an EMBL/GenBank/DDBJ whole genome shotgun (WGS) entry which is preliminary data.</text>
</comment>
<dbReference type="Proteomes" id="UP000248714">
    <property type="component" value="Unassembled WGS sequence"/>
</dbReference>